<comment type="caution">
    <text evidence="2">The sequence shown here is derived from an EMBL/GenBank/DDBJ whole genome shotgun (WGS) entry which is preliminary data.</text>
</comment>
<dbReference type="STRING" id="1126212.K2RU90"/>
<feature type="compositionally biased region" description="Polar residues" evidence="1">
    <location>
        <begin position="324"/>
        <end position="338"/>
    </location>
</feature>
<evidence type="ECO:0000313" key="2">
    <source>
        <dbReference type="EMBL" id="EKG13759.1"/>
    </source>
</evidence>
<feature type="region of interest" description="Disordered" evidence="1">
    <location>
        <begin position="24"/>
        <end position="149"/>
    </location>
</feature>
<gene>
    <name evidence="2" type="ORF">MPH_09067</name>
</gene>
<feature type="compositionally biased region" description="Basic and acidic residues" evidence="1">
    <location>
        <begin position="91"/>
        <end position="107"/>
    </location>
</feature>
<dbReference type="EMBL" id="AHHD01000386">
    <property type="protein sequence ID" value="EKG13759.1"/>
    <property type="molecule type" value="Genomic_DNA"/>
</dbReference>
<dbReference type="eggNOG" id="ENOG502SZHN">
    <property type="taxonomic scope" value="Eukaryota"/>
</dbReference>
<feature type="compositionally biased region" description="Basic and acidic residues" evidence="1">
    <location>
        <begin position="116"/>
        <end position="129"/>
    </location>
</feature>
<feature type="region of interest" description="Disordered" evidence="1">
    <location>
        <begin position="186"/>
        <end position="387"/>
    </location>
</feature>
<sequence>MASLALKAISYGAERIPDKFFEAIPGGYFKAQEEKDRKRRKKDKERAKRRTQSEGHGRRQRRSSSPDESDYYTDDYYTDESDRERRRRNRRVSDADRVRERGRERDRDHKHRHYHHDLDQSHYHPDRSRSAGAPKGLHIPPPPVQPAAAFPPAVVAGENYAHPQPYNATHNHHYATKPYNPADYAPGAMQTSTPDYPNGQPALVNPHAPLQPVPPVHAPNGGYYGTQFPPPPPGSRSSRASSVDSRGLQAGPYIPHSNIQAAPSAPATVGVPGHSPYAPSFPSAANTPPYSNTPPQYRPQNSSPYQPNYSPGYPPQQPMLHGSQPVSRQGSIHSSTVHGGQVGDGRRTHGRHRRHSIATNQDPRMPYRNPYRSGAGSSATSASNSVRGSVADAIHEVGSQADGVDDCRPAVATIVPAEAAGTVVGAAQETFSAPDALRKRHRVRSGRRFHGGRRAAAASKPANYYDSA</sequence>
<feature type="compositionally biased region" description="Acidic residues" evidence="1">
    <location>
        <begin position="67"/>
        <end position="81"/>
    </location>
</feature>
<feature type="compositionally biased region" description="Basic residues" evidence="1">
    <location>
        <begin position="37"/>
        <end position="50"/>
    </location>
</feature>
<feature type="compositionally biased region" description="Polar residues" evidence="1">
    <location>
        <begin position="283"/>
        <end position="309"/>
    </location>
</feature>
<feature type="compositionally biased region" description="Low complexity" evidence="1">
    <location>
        <begin position="235"/>
        <end position="246"/>
    </location>
</feature>
<evidence type="ECO:0000256" key="1">
    <source>
        <dbReference type="SAM" id="MobiDB-lite"/>
    </source>
</evidence>
<feature type="compositionally biased region" description="Low complexity" evidence="1">
    <location>
        <begin position="373"/>
        <end position="387"/>
    </location>
</feature>
<dbReference type="AlphaFoldDB" id="K2RU90"/>
<evidence type="ECO:0000313" key="3">
    <source>
        <dbReference type="Proteomes" id="UP000007129"/>
    </source>
</evidence>
<dbReference type="Proteomes" id="UP000007129">
    <property type="component" value="Unassembled WGS sequence"/>
</dbReference>
<dbReference type="HOGENOM" id="CLU_584036_0_0_1"/>
<reference evidence="2 3" key="1">
    <citation type="journal article" date="2012" name="BMC Genomics">
        <title>Tools to kill: Genome of one of the most destructive plant pathogenic fungi Macrophomina phaseolina.</title>
        <authorList>
            <person name="Islam M.S."/>
            <person name="Haque M.S."/>
            <person name="Islam M.M."/>
            <person name="Emdad E.M."/>
            <person name="Halim A."/>
            <person name="Hossen Q.M.M."/>
            <person name="Hossain M.Z."/>
            <person name="Ahmed B."/>
            <person name="Rahim S."/>
            <person name="Rahman M.S."/>
            <person name="Alam M.M."/>
            <person name="Hou S."/>
            <person name="Wan X."/>
            <person name="Saito J.A."/>
            <person name="Alam M."/>
        </authorList>
    </citation>
    <scope>NUCLEOTIDE SEQUENCE [LARGE SCALE GENOMIC DNA]</scope>
    <source>
        <strain evidence="2 3">MS6</strain>
    </source>
</reference>
<dbReference type="InParanoid" id="K2RU90"/>
<accession>K2RU90</accession>
<name>K2RU90_MACPH</name>
<dbReference type="OrthoDB" id="3941868at2759"/>
<organism evidence="2 3">
    <name type="scientific">Macrophomina phaseolina (strain MS6)</name>
    <name type="common">Charcoal rot fungus</name>
    <dbReference type="NCBI Taxonomy" id="1126212"/>
    <lineage>
        <taxon>Eukaryota</taxon>
        <taxon>Fungi</taxon>
        <taxon>Dikarya</taxon>
        <taxon>Ascomycota</taxon>
        <taxon>Pezizomycotina</taxon>
        <taxon>Dothideomycetes</taxon>
        <taxon>Dothideomycetes incertae sedis</taxon>
        <taxon>Botryosphaeriales</taxon>
        <taxon>Botryosphaeriaceae</taxon>
        <taxon>Macrophomina</taxon>
    </lineage>
</organism>
<dbReference type="VEuPathDB" id="FungiDB:MPH_09067"/>
<feature type="region of interest" description="Disordered" evidence="1">
    <location>
        <begin position="445"/>
        <end position="468"/>
    </location>
</feature>
<protein>
    <submittedName>
        <fullName evidence="2">Uncharacterized protein</fullName>
    </submittedName>
</protein>
<proteinExistence type="predicted"/>